<sequence>MRRYTFLFGVALVACSQGDPASSSSNADCAVDPGDGVTPVREEPEDELTPLRLMRRASIALLGVPPTVERMQELLTRATPEAQFAYVDDFIDEALEDPRFYDITFEHARKWFNIPLIPRTADAPEYGAKQQRVLTACKPGTANEGALRYFRDEVPEDVACAAGGAKTTVEAWWAPGTTVTLVGSAANTTNIGQIKPNGSPVDIECNQRAEGTCGCGKNAVSCWHDPGTYPGWGAYLPANPDGQRRLLAEEPARLFAHIVWHDRPATDLILSDYSVGPTEVQAAHINQSLAGGGLDVLTDESWWNPASFGGAAVDPLHEANDPKAWREYSISARNAFFLKERDYTFDPRKDPGTSKGFPSAGMLTSLGFLDTYPRERLRAARALETLACEQLLPPGGEIPFNVYETDPGREGPCQHCHARIDTAAAHFKRYAKARHAFEGWGALYYMPGVGNWQWDPAWRTGVWPFAEEPFAQWNKWYLPGSLLTPATEEEANANPYVLFLDFLPPEFTLLGQTSDGTVGPLGFAKLIVAAGSFDRCVVRRVHERILGRDIDPAAENGYLETLTASFIANGRLVRPFIKSLTQSTSFRRGH</sequence>
<reference evidence="2 3" key="1">
    <citation type="submission" date="2021-04" db="EMBL/GenBank/DDBJ databases">
        <title>Genome analysis of Polyangium sp.</title>
        <authorList>
            <person name="Li Y."/>
            <person name="Wang J."/>
        </authorList>
    </citation>
    <scope>NUCLEOTIDE SEQUENCE [LARGE SCALE GENOMIC DNA]</scope>
    <source>
        <strain evidence="2 3">SDU14</strain>
    </source>
</reference>
<dbReference type="AlphaFoldDB" id="A0A9X3XE93"/>
<evidence type="ECO:0000313" key="3">
    <source>
        <dbReference type="Proteomes" id="UP001151081"/>
    </source>
</evidence>
<feature type="region of interest" description="Disordered" evidence="1">
    <location>
        <begin position="19"/>
        <end position="47"/>
    </location>
</feature>
<comment type="caution">
    <text evidence="2">The sequence shown here is derived from an EMBL/GenBank/DDBJ whole genome shotgun (WGS) entry which is preliminary data.</text>
</comment>
<accession>A0A9X3XE93</accession>
<organism evidence="2 3">
    <name type="scientific">Polyangium jinanense</name>
    <dbReference type="NCBI Taxonomy" id="2829994"/>
    <lineage>
        <taxon>Bacteria</taxon>
        <taxon>Pseudomonadati</taxon>
        <taxon>Myxococcota</taxon>
        <taxon>Polyangia</taxon>
        <taxon>Polyangiales</taxon>
        <taxon>Polyangiaceae</taxon>
        <taxon>Polyangium</taxon>
    </lineage>
</organism>
<dbReference type="PROSITE" id="PS51257">
    <property type="entry name" value="PROKAR_LIPOPROTEIN"/>
    <property type="match status" value="1"/>
</dbReference>
<evidence type="ECO:0008006" key="4">
    <source>
        <dbReference type="Google" id="ProtNLM"/>
    </source>
</evidence>
<dbReference type="RefSeq" id="WP_272423751.1">
    <property type="nucleotide sequence ID" value="NZ_JAGTJJ010000091.1"/>
</dbReference>
<dbReference type="Proteomes" id="UP001151081">
    <property type="component" value="Unassembled WGS sequence"/>
</dbReference>
<dbReference type="EMBL" id="JAGTJJ010000091">
    <property type="protein sequence ID" value="MDC3989004.1"/>
    <property type="molecule type" value="Genomic_DNA"/>
</dbReference>
<evidence type="ECO:0000313" key="2">
    <source>
        <dbReference type="EMBL" id="MDC3989004.1"/>
    </source>
</evidence>
<evidence type="ECO:0000256" key="1">
    <source>
        <dbReference type="SAM" id="MobiDB-lite"/>
    </source>
</evidence>
<protein>
    <recommendedName>
        <fullName evidence="4">DUF1549 domain-containing protein</fullName>
    </recommendedName>
</protein>
<keyword evidence="3" id="KW-1185">Reference proteome</keyword>
<gene>
    <name evidence="2" type="ORF">KEG57_51535</name>
</gene>
<proteinExistence type="predicted"/>
<name>A0A9X3XE93_9BACT</name>